<dbReference type="STRING" id="305507.SAMN04489724_1742"/>
<sequence>MVVELPFLLQPVFTLKNSEYFILKEVLTFIIRIRTMVKLHCTGQHFVVGIN</sequence>
<organism evidence="1 2">
    <name type="scientific">Algoriphagus locisalis</name>
    <dbReference type="NCBI Taxonomy" id="305507"/>
    <lineage>
        <taxon>Bacteria</taxon>
        <taxon>Pseudomonadati</taxon>
        <taxon>Bacteroidota</taxon>
        <taxon>Cytophagia</taxon>
        <taxon>Cytophagales</taxon>
        <taxon>Cyclobacteriaceae</taxon>
        <taxon>Algoriphagus</taxon>
    </lineage>
</organism>
<dbReference type="AlphaFoldDB" id="A0A1I7A804"/>
<evidence type="ECO:0000313" key="1">
    <source>
        <dbReference type="EMBL" id="SFT71036.1"/>
    </source>
</evidence>
<keyword evidence="2" id="KW-1185">Reference proteome</keyword>
<evidence type="ECO:0000313" key="2">
    <source>
        <dbReference type="Proteomes" id="UP000199673"/>
    </source>
</evidence>
<gene>
    <name evidence="1" type="ORF">SAMN04489724_1742</name>
</gene>
<name>A0A1I7A804_9BACT</name>
<accession>A0A1I7A804</accession>
<proteinExistence type="predicted"/>
<dbReference type="EMBL" id="FPBF01000002">
    <property type="protein sequence ID" value="SFT71036.1"/>
    <property type="molecule type" value="Genomic_DNA"/>
</dbReference>
<protein>
    <submittedName>
        <fullName evidence="1">Uncharacterized protein</fullName>
    </submittedName>
</protein>
<reference evidence="2" key="1">
    <citation type="submission" date="2016-10" db="EMBL/GenBank/DDBJ databases">
        <authorList>
            <person name="Varghese N."/>
            <person name="Submissions S."/>
        </authorList>
    </citation>
    <scope>NUCLEOTIDE SEQUENCE [LARGE SCALE GENOMIC DNA]</scope>
    <source>
        <strain evidence="2">DSM 23445</strain>
    </source>
</reference>
<dbReference type="Proteomes" id="UP000199673">
    <property type="component" value="Unassembled WGS sequence"/>
</dbReference>